<dbReference type="InterPro" id="IPR052541">
    <property type="entry name" value="SQRD"/>
</dbReference>
<proteinExistence type="predicted"/>
<feature type="domain" description="FAD/NAD(P)-binding" evidence="3">
    <location>
        <begin position="38"/>
        <end position="152"/>
    </location>
</feature>
<keyword evidence="2" id="KW-0274">FAD</keyword>
<dbReference type="Gene3D" id="3.50.50.60">
    <property type="entry name" value="FAD/NAD(P)-binding domain"/>
    <property type="match status" value="2"/>
</dbReference>
<dbReference type="SUPFAM" id="SSF55424">
    <property type="entry name" value="FAD/NAD-linked reductases, dimerisation (C-terminal) domain"/>
    <property type="match status" value="1"/>
</dbReference>
<keyword evidence="6" id="KW-0560">Oxidoreductase</keyword>
<dbReference type="InterPro" id="IPR016156">
    <property type="entry name" value="FAD/NAD-linked_Rdtase_dimer_sf"/>
</dbReference>
<reference evidence="6" key="1">
    <citation type="submission" date="2016-10" db="EMBL/GenBank/DDBJ databases">
        <title>Sequence of Gallionella enrichment culture.</title>
        <authorList>
            <person name="Poehlein A."/>
            <person name="Muehling M."/>
            <person name="Daniel R."/>
        </authorList>
    </citation>
    <scope>NUCLEOTIDE SEQUENCE</scope>
</reference>
<feature type="domain" description="Sulfide dehydrogenase [flavocytochrome c] flavoprotein chain central" evidence="5">
    <location>
        <begin position="171"/>
        <end position="285"/>
    </location>
</feature>
<comment type="caution">
    <text evidence="6">The sequence shown here is derived from an EMBL/GenBank/DDBJ whole genome shotgun (WGS) entry which is preliminary data.</text>
</comment>
<dbReference type="InterPro" id="IPR023753">
    <property type="entry name" value="FAD/NAD-binding_dom"/>
</dbReference>
<evidence type="ECO:0000259" key="3">
    <source>
        <dbReference type="Pfam" id="PF07992"/>
    </source>
</evidence>
<dbReference type="Gene3D" id="3.90.760.10">
    <property type="entry name" value="Flavocytochrome c sulphide dehydrogenase, flavin-binding domain"/>
    <property type="match status" value="1"/>
</dbReference>
<protein>
    <submittedName>
        <fullName evidence="6">Sulfide dehydrogenase [flavocytochrome c] flavoprotein chain</fullName>
        <ecNumber evidence="6">1.8.2.3</ecNumber>
    </submittedName>
</protein>
<dbReference type="PANTHER" id="PTHR43755:SF1">
    <property type="entry name" value="FAD-DEPENDENT PYRIDINE NUCLEOTIDE-DISULPHIDE OXIDOREDUCTASE"/>
    <property type="match status" value="1"/>
</dbReference>
<name>A0A1J5PZU8_9ZZZZ</name>
<dbReference type="GO" id="GO:0050660">
    <property type="term" value="F:flavin adenine dinucleotide binding"/>
    <property type="evidence" value="ECO:0007669"/>
    <property type="project" value="InterPro"/>
</dbReference>
<dbReference type="InterPro" id="IPR037092">
    <property type="entry name" value="FlavoCytC_S_DH_flav-bd_sf"/>
</dbReference>
<dbReference type="PANTHER" id="PTHR43755">
    <property type="match status" value="1"/>
</dbReference>
<dbReference type="InterPro" id="IPR036188">
    <property type="entry name" value="FAD/NAD-bd_sf"/>
</dbReference>
<dbReference type="EC" id="1.8.2.3" evidence="6"/>
<dbReference type="EMBL" id="MLJW01001720">
    <property type="protein sequence ID" value="OIQ77001.1"/>
    <property type="molecule type" value="Genomic_DNA"/>
</dbReference>
<organism evidence="6">
    <name type="scientific">mine drainage metagenome</name>
    <dbReference type="NCBI Taxonomy" id="410659"/>
    <lineage>
        <taxon>unclassified sequences</taxon>
        <taxon>metagenomes</taxon>
        <taxon>ecological metagenomes</taxon>
    </lineage>
</organism>
<evidence type="ECO:0000259" key="5">
    <source>
        <dbReference type="Pfam" id="PF21706"/>
    </source>
</evidence>
<gene>
    <name evidence="6" type="primary">fccB_7</name>
    <name evidence="6" type="ORF">GALL_413070</name>
</gene>
<evidence type="ECO:0000256" key="2">
    <source>
        <dbReference type="ARBA" id="ARBA00022827"/>
    </source>
</evidence>
<dbReference type="InterPro" id="IPR015323">
    <property type="entry name" value="FlavoCytC_S_DH_flav-bd"/>
</dbReference>
<feature type="domain" description="Flavocytochrome c sulphide dehydrogenase flavin-binding" evidence="4">
    <location>
        <begin position="363"/>
        <end position="429"/>
    </location>
</feature>
<dbReference type="GO" id="GO:0070225">
    <property type="term" value="F:sulfide dehydrogenase activity"/>
    <property type="evidence" value="ECO:0007669"/>
    <property type="project" value="UniProtKB-EC"/>
</dbReference>
<dbReference type="Pfam" id="PF07992">
    <property type="entry name" value="Pyr_redox_2"/>
    <property type="match status" value="1"/>
</dbReference>
<dbReference type="Pfam" id="PF09242">
    <property type="entry name" value="FCSD-flav_bind"/>
    <property type="match status" value="1"/>
</dbReference>
<sequence length="430" mass="46314">MQSRRKFLAGAATVGAIGLAPALSGCASTARSAAGKGKVVIVGAGYGGSTAAKYIREWSNNGISVTVIEPGDAFISCPISNLVIAGAKSMQDITTSYDNLRQRHGVTWVKSTVEGIDPAGHTVKLANGDTLGYDKLVLSPGIDLMFDQVKGLLAARDEGKILQSMKAGPETMALRRQIEALPDGGVFALTVPLAPYRCPPGPYERATLVAAYFKQHKPRSKVLIFDSNDKVQSKEPLFKKAWAEQYKGMVEYIPDHKVVGVNTARMELEFEVNDPVKADVLNVIPPQRAGIIAQRTGLANMNARWCGVDYMTFESAVHKDIHVLGDSIQLSPLMPKSGHMANQHAKVAAAAIIAMLYDQPVNPHPVVMNTCYSMVNFKEAIHVATVHQYDAEKKTFLTVPGSGGISAGPSEIEATYADAWAHNIWRDTLS</sequence>
<dbReference type="PROSITE" id="PS51318">
    <property type="entry name" value="TAT"/>
    <property type="match status" value="1"/>
</dbReference>
<dbReference type="InterPro" id="IPR006311">
    <property type="entry name" value="TAT_signal"/>
</dbReference>
<evidence type="ECO:0000256" key="1">
    <source>
        <dbReference type="ARBA" id="ARBA00022630"/>
    </source>
</evidence>
<evidence type="ECO:0000259" key="4">
    <source>
        <dbReference type="Pfam" id="PF09242"/>
    </source>
</evidence>
<keyword evidence="1" id="KW-0285">Flavoprotein</keyword>
<evidence type="ECO:0000313" key="6">
    <source>
        <dbReference type="EMBL" id="OIQ77001.1"/>
    </source>
</evidence>
<dbReference type="SUPFAM" id="SSF51905">
    <property type="entry name" value="FAD/NAD(P)-binding domain"/>
    <property type="match status" value="2"/>
</dbReference>
<dbReference type="PROSITE" id="PS51257">
    <property type="entry name" value="PROKAR_LIPOPROTEIN"/>
    <property type="match status" value="1"/>
</dbReference>
<dbReference type="AlphaFoldDB" id="A0A1J5PZU8"/>
<dbReference type="Pfam" id="PF21706">
    <property type="entry name" value="FCSD_central"/>
    <property type="match status" value="1"/>
</dbReference>
<dbReference type="InterPro" id="IPR049386">
    <property type="entry name" value="FCSD_central"/>
</dbReference>
<accession>A0A1J5PZU8</accession>